<evidence type="ECO:0000259" key="3">
    <source>
        <dbReference type="Pfam" id="PF22685"/>
    </source>
</evidence>
<dbReference type="InterPro" id="IPR000683">
    <property type="entry name" value="Gfo/Idh/MocA-like_OxRdtase_N"/>
</dbReference>
<sequence length="457" mass="50890">MAPIRLALVGLSSTSPSWLSNAHLPYLLSSRGKDKFQIVALQNSSVEAARKAIDSYKLDPETVKAYGSPEELAKDDNVELVVVGTRVDVHYSNLKPLLEVWKDTSIGKKRGVYSEWPLASNLQQIEELIQLAKETRVKTVVGTQGFASPVVKKVEELLKSGKIGKVLSSEVRLSGLTEERDAVAEKIEYFTRREVGGNLWSIGGGHIIDLLQFTLGDLPPSTIKSHFQIQHPLVPITNSTGAVTKTAQSNVPDLLYLTGSLPSSSFVQANASLSLRMRRGPPFPGEPAFVWTITGEKGEIRVTSTESVTIFLGLGEVKVEVHDYGSNEVEEVEWRWEGWQEELKLPGPARNVGSVYEGVYEDWVNDGRGNEVAGAPEVEGDAFGPIGISVVRHMHRTQGRRRHHHHHHYLEERGAIRKWDMEGKERKRNEYSPLPKMSNHHLHPRELIKHPARTNGI</sequence>
<dbReference type="EMBL" id="NMPR01000084">
    <property type="protein sequence ID" value="KAA8631150.1"/>
    <property type="molecule type" value="Genomic_DNA"/>
</dbReference>
<protein>
    <recommendedName>
        <fullName evidence="6">Gfo/Idh/MocA-like oxidoreductase N-terminal domain-containing protein</fullName>
    </recommendedName>
</protein>
<dbReference type="AlphaFoldDB" id="A0A8S8ZQ12"/>
<dbReference type="Gene3D" id="3.40.50.720">
    <property type="entry name" value="NAD(P)-binding Rossmann-like Domain"/>
    <property type="match status" value="1"/>
</dbReference>
<evidence type="ECO:0000259" key="2">
    <source>
        <dbReference type="Pfam" id="PF01408"/>
    </source>
</evidence>
<dbReference type="InterPro" id="IPR036291">
    <property type="entry name" value="NAD(P)-bd_dom_sf"/>
</dbReference>
<comment type="caution">
    <text evidence="4">The sequence shown here is derived from an EMBL/GenBank/DDBJ whole genome shotgun (WGS) entry which is preliminary data.</text>
</comment>
<feature type="region of interest" description="Disordered" evidence="1">
    <location>
        <begin position="430"/>
        <end position="457"/>
    </location>
</feature>
<proteinExistence type="predicted"/>
<dbReference type="PANTHER" id="PTHR43708">
    <property type="entry name" value="CONSERVED EXPRESSED OXIDOREDUCTASE (EUROFUNG)"/>
    <property type="match status" value="1"/>
</dbReference>
<dbReference type="InterPro" id="IPR051317">
    <property type="entry name" value="Gfo/Idh/MocA_oxidoreduct"/>
</dbReference>
<evidence type="ECO:0008006" key="6">
    <source>
        <dbReference type="Google" id="ProtNLM"/>
    </source>
</evidence>
<dbReference type="PANTHER" id="PTHR43708:SF1">
    <property type="entry name" value="GALACTOSE_LACTOSE METABOLISM REGULATORY PROTEIN GAL80"/>
    <property type="match status" value="1"/>
</dbReference>
<dbReference type="VEuPathDB" id="FungiDB:SMAC_03899"/>
<dbReference type="OMA" id="HIFDSFQ"/>
<dbReference type="GO" id="GO:0000166">
    <property type="term" value="F:nucleotide binding"/>
    <property type="evidence" value="ECO:0007669"/>
    <property type="project" value="InterPro"/>
</dbReference>
<dbReference type="Proteomes" id="UP000433876">
    <property type="component" value="Unassembled WGS sequence"/>
</dbReference>
<dbReference type="Pfam" id="PF22685">
    <property type="entry name" value="Gal80p_C-like"/>
    <property type="match status" value="1"/>
</dbReference>
<dbReference type="SUPFAM" id="SSF55347">
    <property type="entry name" value="Glyceraldehyde-3-phosphate dehydrogenase-like, C-terminal domain"/>
    <property type="match status" value="1"/>
</dbReference>
<evidence type="ECO:0000256" key="1">
    <source>
        <dbReference type="SAM" id="MobiDB-lite"/>
    </source>
</evidence>
<organism evidence="4 5">
    <name type="scientific">Sordaria macrospora</name>
    <dbReference type="NCBI Taxonomy" id="5147"/>
    <lineage>
        <taxon>Eukaryota</taxon>
        <taxon>Fungi</taxon>
        <taxon>Dikarya</taxon>
        <taxon>Ascomycota</taxon>
        <taxon>Pezizomycotina</taxon>
        <taxon>Sordariomycetes</taxon>
        <taxon>Sordariomycetidae</taxon>
        <taxon>Sordariales</taxon>
        <taxon>Sordariaceae</taxon>
        <taxon>Sordaria</taxon>
    </lineage>
</organism>
<dbReference type="SUPFAM" id="SSF51735">
    <property type="entry name" value="NAD(P)-binding Rossmann-fold domains"/>
    <property type="match status" value="1"/>
</dbReference>
<reference evidence="4 5" key="1">
    <citation type="submission" date="2017-07" db="EMBL/GenBank/DDBJ databases">
        <title>Genome sequence of the Sordaria macrospora wild type strain R19027.</title>
        <authorList>
            <person name="Nowrousian M."/>
            <person name="Teichert I."/>
            <person name="Kueck U."/>
        </authorList>
    </citation>
    <scope>NUCLEOTIDE SEQUENCE [LARGE SCALE GENOMIC DNA]</scope>
    <source>
        <strain evidence="4 5">R19027</strain>
        <tissue evidence="4">Mycelium</tissue>
    </source>
</reference>
<gene>
    <name evidence="4" type="ORF">SMACR_03899</name>
</gene>
<feature type="domain" description="Gfo/Idh/MocA-like oxidoreductase N-terminal" evidence="2">
    <location>
        <begin position="20"/>
        <end position="142"/>
    </location>
</feature>
<evidence type="ECO:0000313" key="5">
    <source>
        <dbReference type="Proteomes" id="UP000433876"/>
    </source>
</evidence>
<name>A0A8S8ZQ12_SORMA</name>
<accession>A0A8S8ZQ12</accession>
<dbReference type="Gene3D" id="3.30.360.10">
    <property type="entry name" value="Dihydrodipicolinate Reductase, domain 2"/>
    <property type="match status" value="1"/>
</dbReference>
<dbReference type="InterPro" id="IPR055080">
    <property type="entry name" value="Gal80p-like_C"/>
</dbReference>
<dbReference type="Pfam" id="PF01408">
    <property type="entry name" value="GFO_IDH_MocA"/>
    <property type="match status" value="1"/>
</dbReference>
<evidence type="ECO:0000313" key="4">
    <source>
        <dbReference type="EMBL" id="KAA8631150.1"/>
    </source>
</evidence>
<feature type="domain" description="Gal80p-like C-terminal" evidence="3">
    <location>
        <begin position="149"/>
        <end position="303"/>
    </location>
</feature>